<evidence type="ECO:0000313" key="2">
    <source>
        <dbReference type="Proteomes" id="UP000076532"/>
    </source>
</evidence>
<dbReference type="STRING" id="436010.A0A166GAS9"/>
<dbReference type="AlphaFoldDB" id="A0A166GAS9"/>
<evidence type="ECO:0000313" key="1">
    <source>
        <dbReference type="EMBL" id="KZP17644.1"/>
    </source>
</evidence>
<gene>
    <name evidence="1" type="ORF">FIBSPDRAFT_894052</name>
</gene>
<name>A0A166GAS9_9AGAM</name>
<keyword evidence="2" id="KW-1185">Reference proteome</keyword>
<sequence>MSSHDGTRLTEEYVQDSFHSYLKSSELISPSLTQANAEKLLDAEVLASAVADLMITGPALCLYFAALRCTTNPPSVPLPRHKKNTQPLDLSTANCPPAFTSFLNVWCANVAPIQALAPELQHDLARSSWHGNITPGISGGGAQVLY</sequence>
<dbReference type="Proteomes" id="UP000076532">
    <property type="component" value="Unassembled WGS sequence"/>
</dbReference>
<protein>
    <submittedName>
        <fullName evidence="1">Uncharacterized protein</fullName>
    </submittedName>
</protein>
<proteinExistence type="predicted"/>
<reference evidence="1 2" key="1">
    <citation type="journal article" date="2016" name="Mol. Biol. Evol.">
        <title>Comparative Genomics of Early-Diverging Mushroom-Forming Fungi Provides Insights into the Origins of Lignocellulose Decay Capabilities.</title>
        <authorList>
            <person name="Nagy L.G."/>
            <person name="Riley R."/>
            <person name="Tritt A."/>
            <person name="Adam C."/>
            <person name="Daum C."/>
            <person name="Floudas D."/>
            <person name="Sun H."/>
            <person name="Yadav J.S."/>
            <person name="Pangilinan J."/>
            <person name="Larsson K.H."/>
            <person name="Matsuura K."/>
            <person name="Barry K."/>
            <person name="Labutti K."/>
            <person name="Kuo R."/>
            <person name="Ohm R.A."/>
            <person name="Bhattacharya S.S."/>
            <person name="Shirouzu T."/>
            <person name="Yoshinaga Y."/>
            <person name="Martin F.M."/>
            <person name="Grigoriev I.V."/>
            <person name="Hibbett D.S."/>
        </authorList>
    </citation>
    <scope>NUCLEOTIDE SEQUENCE [LARGE SCALE GENOMIC DNA]</scope>
    <source>
        <strain evidence="1 2">CBS 109695</strain>
    </source>
</reference>
<accession>A0A166GAS9</accession>
<dbReference type="OrthoDB" id="3360715at2759"/>
<organism evidence="1 2">
    <name type="scientific">Athelia psychrophila</name>
    <dbReference type="NCBI Taxonomy" id="1759441"/>
    <lineage>
        <taxon>Eukaryota</taxon>
        <taxon>Fungi</taxon>
        <taxon>Dikarya</taxon>
        <taxon>Basidiomycota</taxon>
        <taxon>Agaricomycotina</taxon>
        <taxon>Agaricomycetes</taxon>
        <taxon>Agaricomycetidae</taxon>
        <taxon>Atheliales</taxon>
        <taxon>Atheliaceae</taxon>
        <taxon>Athelia</taxon>
    </lineage>
</organism>
<dbReference type="EMBL" id="KV417580">
    <property type="protein sequence ID" value="KZP17644.1"/>
    <property type="molecule type" value="Genomic_DNA"/>
</dbReference>